<feature type="compositionally biased region" description="Basic and acidic residues" evidence="1">
    <location>
        <begin position="41"/>
        <end position="67"/>
    </location>
</feature>
<reference evidence="2" key="1">
    <citation type="journal article" date="2019" name="Beilstein J. Org. Chem.">
        <title>Nanangenines: drimane sesquiterpenoids as the dominant metabolite cohort of a novel Australian fungus, Aspergillus nanangensis.</title>
        <authorList>
            <person name="Lacey H.J."/>
            <person name="Gilchrist C.L.M."/>
            <person name="Crombie A."/>
            <person name="Kalaitzis J.A."/>
            <person name="Vuong D."/>
            <person name="Rutledge P.J."/>
            <person name="Turner P."/>
            <person name="Pitt J.I."/>
            <person name="Lacey E."/>
            <person name="Chooi Y.H."/>
            <person name="Piggott A.M."/>
        </authorList>
    </citation>
    <scope>NUCLEOTIDE SEQUENCE</scope>
    <source>
        <strain evidence="2">MST-FP2251</strain>
    </source>
</reference>
<dbReference type="Proteomes" id="UP001194746">
    <property type="component" value="Unassembled WGS sequence"/>
</dbReference>
<accession>A0AAD4GUX1</accession>
<keyword evidence="3" id="KW-1185">Reference proteome</keyword>
<evidence type="ECO:0000313" key="2">
    <source>
        <dbReference type="EMBL" id="KAF9890202.1"/>
    </source>
</evidence>
<gene>
    <name evidence="2" type="ORF">FE257_006114</name>
</gene>
<dbReference type="EMBL" id="VCAU01000028">
    <property type="protein sequence ID" value="KAF9890202.1"/>
    <property type="molecule type" value="Genomic_DNA"/>
</dbReference>
<evidence type="ECO:0000256" key="1">
    <source>
        <dbReference type="SAM" id="MobiDB-lite"/>
    </source>
</evidence>
<dbReference type="AlphaFoldDB" id="A0AAD4GUX1"/>
<comment type="caution">
    <text evidence="2">The sequence shown here is derived from an EMBL/GenBank/DDBJ whole genome shotgun (WGS) entry which is preliminary data.</text>
</comment>
<organism evidence="2 3">
    <name type="scientific">Aspergillus nanangensis</name>
    <dbReference type="NCBI Taxonomy" id="2582783"/>
    <lineage>
        <taxon>Eukaryota</taxon>
        <taxon>Fungi</taxon>
        <taxon>Dikarya</taxon>
        <taxon>Ascomycota</taxon>
        <taxon>Pezizomycotina</taxon>
        <taxon>Eurotiomycetes</taxon>
        <taxon>Eurotiomycetidae</taxon>
        <taxon>Eurotiales</taxon>
        <taxon>Aspergillaceae</taxon>
        <taxon>Aspergillus</taxon>
        <taxon>Aspergillus subgen. Circumdati</taxon>
    </lineage>
</organism>
<protein>
    <submittedName>
        <fullName evidence="2">Uncharacterized protein</fullName>
    </submittedName>
</protein>
<sequence length="88" mass="9833">MSDDQKEIFQGGSEGPGHVATNVPADSEGQFNSLRQQKAMAESHYKDRLEEQQHEQHPSCANEDHSFAKHKPGGDDTLPGWSKIRQTM</sequence>
<feature type="region of interest" description="Disordered" evidence="1">
    <location>
        <begin position="1"/>
        <end position="88"/>
    </location>
</feature>
<proteinExistence type="predicted"/>
<name>A0AAD4GUX1_ASPNN</name>
<reference evidence="2" key="2">
    <citation type="submission" date="2020-02" db="EMBL/GenBank/DDBJ databases">
        <authorList>
            <person name="Gilchrist C.L.M."/>
            <person name="Chooi Y.-H."/>
        </authorList>
    </citation>
    <scope>NUCLEOTIDE SEQUENCE</scope>
    <source>
        <strain evidence="2">MST-FP2251</strain>
    </source>
</reference>
<evidence type="ECO:0000313" key="3">
    <source>
        <dbReference type="Proteomes" id="UP001194746"/>
    </source>
</evidence>